<dbReference type="EMBL" id="LNXV01000004">
    <property type="protein sequence ID" value="KTC86524.1"/>
    <property type="molecule type" value="Genomic_DNA"/>
</dbReference>
<dbReference type="AlphaFoldDB" id="A0A0W0STD8"/>
<protein>
    <submittedName>
        <fullName evidence="1">Uncharacterized protein</fullName>
    </submittedName>
</protein>
<organism evidence="1 2">
    <name type="scientific">Legionella brunensis</name>
    <dbReference type="NCBI Taxonomy" id="29422"/>
    <lineage>
        <taxon>Bacteria</taxon>
        <taxon>Pseudomonadati</taxon>
        <taxon>Pseudomonadota</taxon>
        <taxon>Gammaproteobacteria</taxon>
        <taxon>Legionellales</taxon>
        <taxon>Legionellaceae</taxon>
        <taxon>Legionella</taxon>
    </lineage>
</organism>
<dbReference type="Proteomes" id="UP000054742">
    <property type="component" value="Unassembled WGS sequence"/>
</dbReference>
<reference evidence="1 2" key="1">
    <citation type="submission" date="2015-11" db="EMBL/GenBank/DDBJ databases">
        <title>Genomic analysis of 38 Legionella species identifies large and diverse effector repertoires.</title>
        <authorList>
            <person name="Burstein D."/>
            <person name="Amaro F."/>
            <person name="Zusman T."/>
            <person name="Lifshitz Z."/>
            <person name="Cohen O."/>
            <person name="Gilbert J.A."/>
            <person name="Pupko T."/>
            <person name="Shuman H.A."/>
            <person name="Segal G."/>
        </authorList>
    </citation>
    <scope>NUCLEOTIDE SEQUENCE [LARGE SCALE GENOMIC DNA]</scope>
    <source>
        <strain evidence="1 2">ATCC 43878</strain>
    </source>
</reference>
<comment type="caution">
    <text evidence="1">The sequence shown here is derived from an EMBL/GenBank/DDBJ whole genome shotgun (WGS) entry which is preliminary data.</text>
</comment>
<dbReference type="RefSeq" id="WP_058440572.1">
    <property type="nucleotide sequence ID" value="NZ_CAAAHU010000015.1"/>
</dbReference>
<evidence type="ECO:0000313" key="2">
    <source>
        <dbReference type="Proteomes" id="UP000054742"/>
    </source>
</evidence>
<name>A0A0W0STD8_9GAMM</name>
<accession>A0A0W0STD8</accession>
<dbReference type="PATRIC" id="fig|29422.6.peg.485"/>
<sequence length="110" mass="12561">MEADENYLYFPAPIPNKELRQLIDQITELEIDTANANQESVVGAIKKLAREVFNEPSRSYEEDLEYLQHYYAGYKSIELVLQGESDAASALKEAFISLTKKNQDSWLVIS</sequence>
<evidence type="ECO:0000313" key="1">
    <source>
        <dbReference type="EMBL" id="KTC86524.1"/>
    </source>
</evidence>
<gene>
    <name evidence="1" type="ORF">Lbru_0465</name>
</gene>
<keyword evidence="2" id="KW-1185">Reference proteome</keyword>
<proteinExistence type="predicted"/>